<dbReference type="SMART" id="SM00955">
    <property type="entry name" value="RNB"/>
    <property type="match status" value="1"/>
</dbReference>
<proteinExistence type="inferred from homology"/>
<dbReference type="Proteomes" id="UP000311919">
    <property type="component" value="Unassembled WGS sequence"/>
</dbReference>
<keyword evidence="3" id="KW-0540">Nuclease</keyword>
<dbReference type="InterPro" id="IPR012340">
    <property type="entry name" value="NA-bd_OB-fold"/>
</dbReference>
<feature type="domain" description="RNB" evidence="2">
    <location>
        <begin position="405"/>
        <end position="854"/>
    </location>
</feature>
<dbReference type="STRING" id="6182.A0A4Z2D6K7"/>
<comment type="caution">
    <text evidence="3">The sequence shown here is derived from an EMBL/GenBank/DDBJ whole genome shotgun (WGS) entry which is preliminary data.</text>
</comment>
<dbReference type="GO" id="GO:0000932">
    <property type="term" value="C:P-body"/>
    <property type="evidence" value="ECO:0007669"/>
    <property type="project" value="TreeGrafter"/>
</dbReference>
<accession>A0A4Z2D6K7</accession>
<evidence type="ECO:0000313" key="3">
    <source>
        <dbReference type="EMBL" id="TNN11810.1"/>
    </source>
</evidence>
<dbReference type="SUPFAM" id="SSF50249">
    <property type="entry name" value="Nucleic acid-binding proteins"/>
    <property type="match status" value="2"/>
</dbReference>
<dbReference type="PROSITE" id="PS01175">
    <property type="entry name" value="RIBONUCLEASE_II"/>
    <property type="match status" value="1"/>
</dbReference>
<protein>
    <submittedName>
        <fullName evidence="3">DIS3-like exonuclease 2</fullName>
    </submittedName>
</protein>
<keyword evidence="3" id="KW-0269">Exonuclease</keyword>
<organism evidence="3 4">
    <name type="scientific">Schistosoma japonicum</name>
    <name type="common">Blood fluke</name>
    <dbReference type="NCBI Taxonomy" id="6182"/>
    <lineage>
        <taxon>Eukaryota</taxon>
        <taxon>Metazoa</taxon>
        <taxon>Spiralia</taxon>
        <taxon>Lophotrochozoa</taxon>
        <taxon>Platyhelminthes</taxon>
        <taxon>Trematoda</taxon>
        <taxon>Digenea</taxon>
        <taxon>Strigeidida</taxon>
        <taxon>Schistosomatoidea</taxon>
        <taxon>Schistosomatidae</taxon>
        <taxon>Schistosoma</taxon>
    </lineage>
</organism>
<dbReference type="OrthoDB" id="372421at2759"/>
<gene>
    <name evidence="3" type="ORF">EWB00_004306</name>
</gene>
<dbReference type="EMBL" id="SKCS01000282">
    <property type="protein sequence ID" value="TNN11810.1"/>
    <property type="molecule type" value="Genomic_DNA"/>
</dbReference>
<dbReference type="Gene3D" id="2.40.50.700">
    <property type="match status" value="1"/>
</dbReference>
<dbReference type="Pfam" id="PF17849">
    <property type="entry name" value="OB_Dis3"/>
    <property type="match status" value="1"/>
</dbReference>
<reference evidence="3 4" key="1">
    <citation type="submission" date="2019-03" db="EMBL/GenBank/DDBJ databases">
        <title>An improved genome assembly of the fluke Schistosoma japonicum.</title>
        <authorList>
            <person name="Hu W."/>
            <person name="Luo F."/>
            <person name="Yin M."/>
            <person name="Mo X."/>
            <person name="Sun C."/>
            <person name="Wu Q."/>
            <person name="Zhu B."/>
            <person name="Xiang M."/>
            <person name="Wang J."/>
            <person name="Wang Y."/>
            <person name="Zhang T."/>
            <person name="Xu B."/>
            <person name="Zheng H."/>
            <person name="Feng Z."/>
        </authorList>
    </citation>
    <scope>NUCLEOTIDE SEQUENCE [LARGE SCALE GENOMIC DNA]</scope>
    <source>
        <strain evidence="3">HuSjv2</strain>
        <tissue evidence="3">Worms</tissue>
    </source>
</reference>
<dbReference type="Gene3D" id="2.40.50.690">
    <property type="match status" value="1"/>
</dbReference>
<dbReference type="AlphaFoldDB" id="A0A4Z2D6K7"/>
<dbReference type="PANTHER" id="PTHR23355:SF9">
    <property type="entry name" value="DIS3-LIKE EXONUCLEASE 2"/>
    <property type="match status" value="1"/>
</dbReference>
<dbReference type="InterPro" id="IPR001900">
    <property type="entry name" value="RNase_II/R"/>
</dbReference>
<dbReference type="InterPro" id="IPR022966">
    <property type="entry name" value="RNase_II/R_CS"/>
</dbReference>
<evidence type="ECO:0000256" key="1">
    <source>
        <dbReference type="RuleBase" id="RU003901"/>
    </source>
</evidence>
<dbReference type="InterPro" id="IPR050180">
    <property type="entry name" value="RNR_Ribonuclease"/>
</dbReference>
<evidence type="ECO:0000313" key="4">
    <source>
        <dbReference type="Proteomes" id="UP000311919"/>
    </source>
</evidence>
<dbReference type="GO" id="GO:0003723">
    <property type="term" value="F:RNA binding"/>
    <property type="evidence" value="ECO:0007669"/>
    <property type="project" value="InterPro"/>
</dbReference>
<name>A0A4Z2D6K7_SCHJA</name>
<keyword evidence="3" id="KW-0378">Hydrolase</keyword>
<keyword evidence="4" id="KW-1185">Reference proteome</keyword>
<evidence type="ECO:0000259" key="2">
    <source>
        <dbReference type="SMART" id="SM00955"/>
    </source>
</evidence>
<sequence>MMWWSVRTPLRYHLIKPVAFSPRFCNNINQDVKIYSFNIDCWRFCGSSCGSSFFHTDFINKRGLRKTRRVNSKSDNIDALLERGNLIQAKLHRATRTFAYVLNPFDGQRIYIYYDNRKNALNEDVVLVELLPIGEWKLTGIENSEVPEKGNVDKETLISNVCQSTEAGESCVLDSPLDTLIDADASESSLFQDQIPYTPIEFKKYCFYTVKQVIKSSQNVSDNRLLEILKNLDLSSTPSASCPLPCSNLIRTGVVKKVLKSNPANQKLLGRLAFYPNDILQDSKNKVSEVVSTDNNFSCVFLPYFSRHPLVIIDPSTVPSDTLKNNQIGLENNYVCQITNWNEKSKYPFGVIEENLGNLDELERATKSILIDYGIKDDQFTQEDLQGLPINPNDFKIPETEYKRRRDFRSQCVITIDPENAKDFDDALHITRLDNGLYEVGIHVADVSYFVHPNSPLDKRAADRTTSVYLVQRVIPMLPPILSQHLCSLVPNEDRLAFSILLTVKEHGEIVDEWFGRSVIRSRCRLTYDEAWCIIQMTQSNSQIENKSSLLDVLPKPEAPFTFHDLQSCLSSLHKIAKNLRSRRIENGAISLEKVELNFNFPKAPSSLTSEESEQAIEKCADKESGTTIWPQGFSVKIRNPAHYLIEEWMLIANQAVARFLFGSFIRYLKGMESLKTDTGNDHQMSWFGALLRNHPKPNEKRFDQLIEIAKTNNIDLDISNSASLSCSIKKLVETIVNKESYNESFLLNLTCSLSYMTYIRLSVALYFNLDSMYNILHQRCIEGNLLGNISYDSHHLRMLSFDPQSMTNQKDKTILNYTWHYGLNVPLYTHFTSPIRRYADLIVHRQMARILGCDDSLHPELEKLFGNNINSMLSDPEISEMDLVATWCNDRRLKARRAGEASQRLFLTACIRDCGPLYENGTVMELSYSKIKILIASFGLVINAEIKEFLKNVSTWKRSKSIKITEPTNGLSNNSSLSDPSYSIMVTWNNPDDNTIQNVKQSQITILSILPCRVFCLPNTLTPRAELVTPDHIPNQNVH</sequence>
<dbReference type="GO" id="GO:0000175">
    <property type="term" value="F:3'-5'-RNA exonuclease activity"/>
    <property type="evidence" value="ECO:0007669"/>
    <property type="project" value="TreeGrafter"/>
</dbReference>
<dbReference type="Pfam" id="PF00773">
    <property type="entry name" value="RNB"/>
    <property type="match status" value="1"/>
</dbReference>
<dbReference type="InterPro" id="IPR041505">
    <property type="entry name" value="Dis3_CSD2"/>
</dbReference>
<comment type="similarity">
    <text evidence="1">Belongs to the RNR ribonuclease family.</text>
</comment>
<dbReference type="GO" id="GO:0006402">
    <property type="term" value="P:mRNA catabolic process"/>
    <property type="evidence" value="ECO:0007669"/>
    <property type="project" value="TreeGrafter"/>
</dbReference>
<dbReference type="PANTHER" id="PTHR23355">
    <property type="entry name" value="RIBONUCLEASE"/>
    <property type="match status" value="1"/>
</dbReference>